<dbReference type="Proteomes" id="UP001479436">
    <property type="component" value="Unassembled WGS sequence"/>
</dbReference>
<evidence type="ECO:0000256" key="3">
    <source>
        <dbReference type="ARBA" id="ARBA00023274"/>
    </source>
</evidence>
<gene>
    <name evidence="4" type="ORF">K7432_002774</name>
</gene>
<dbReference type="PANTHER" id="PTHR11560">
    <property type="entry name" value="39S RIBOSOMAL PROTEIN L10, MITOCHONDRIAL"/>
    <property type="match status" value="1"/>
</dbReference>
<evidence type="ECO:0000256" key="2">
    <source>
        <dbReference type="ARBA" id="ARBA00022980"/>
    </source>
</evidence>
<evidence type="ECO:0000256" key="1">
    <source>
        <dbReference type="ARBA" id="ARBA00008889"/>
    </source>
</evidence>
<evidence type="ECO:0008006" key="6">
    <source>
        <dbReference type="Google" id="ProtNLM"/>
    </source>
</evidence>
<dbReference type="Pfam" id="PF00466">
    <property type="entry name" value="Ribosomal_L10"/>
    <property type="match status" value="1"/>
</dbReference>
<dbReference type="Gene3D" id="3.30.70.1730">
    <property type="match status" value="1"/>
</dbReference>
<dbReference type="CDD" id="cd05797">
    <property type="entry name" value="Ribosomal_L10"/>
    <property type="match status" value="1"/>
</dbReference>
<comment type="similarity">
    <text evidence="1">Belongs to the universal ribosomal protein uL10 family.</text>
</comment>
<proteinExistence type="inferred from homology"/>
<dbReference type="InterPro" id="IPR047865">
    <property type="entry name" value="Ribosomal_uL10_bac_type"/>
</dbReference>
<accession>A0ABR2W7G5</accession>
<evidence type="ECO:0000313" key="4">
    <source>
        <dbReference type="EMBL" id="KAK9722290.1"/>
    </source>
</evidence>
<dbReference type="SUPFAM" id="SSF160369">
    <property type="entry name" value="Ribosomal protein L10-like"/>
    <property type="match status" value="1"/>
</dbReference>
<dbReference type="InterPro" id="IPR043141">
    <property type="entry name" value="Ribosomal_uL10-like_sf"/>
</dbReference>
<dbReference type="InterPro" id="IPR001790">
    <property type="entry name" value="Ribosomal_uL10"/>
</dbReference>
<name>A0ABR2W7G5_9FUNG</name>
<keyword evidence="3" id="KW-0687">Ribonucleoprotein</keyword>
<evidence type="ECO:0000313" key="5">
    <source>
        <dbReference type="Proteomes" id="UP001479436"/>
    </source>
</evidence>
<protein>
    <recommendedName>
        <fullName evidence="6">Ribosomal protein L10</fullName>
    </recommendedName>
</protein>
<comment type="caution">
    <text evidence="4">The sequence shown here is derived from an EMBL/GenBank/DDBJ whole genome shotgun (WGS) entry which is preliminary data.</text>
</comment>
<keyword evidence="2" id="KW-0689">Ribosomal protein</keyword>
<sequence>MLSSTSSQVLTVVKKAATVQCALPALSVRSFATAKKEVPWSRDSKKAYPERKNFLHAEYLKRLESPVIVVLQHNNLTVPEFIEARAQLKKAGVKLQTMRTGILRVAIQKTPFENLTPLLYGPICFAYAEGADAPKAITSILELSNKNKKLNILGGKVENSLANIEDLTQISKLPSLEQMRSQLLGTLDQPGRTLHDMLNRHPQSLLQALTQHEKNLSGESA</sequence>
<reference evidence="4 5" key="1">
    <citation type="submission" date="2023-04" db="EMBL/GenBank/DDBJ databases">
        <title>Genome of Basidiobolus ranarum AG-B5.</title>
        <authorList>
            <person name="Stajich J.E."/>
            <person name="Carter-House D."/>
            <person name="Gryganskyi A."/>
        </authorList>
    </citation>
    <scope>NUCLEOTIDE SEQUENCE [LARGE SCALE GENOMIC DNA]</scope>
    <source>
        <strain evidence="4 5">AG-B5</strain>
    </source>
</reference>
<keyword evidence="5" id="KW-1185">Reference proteome</keyword>
<dbReference type="EMBL" id="JASJQH010006953">
    <property type="protein sequence ID" value="KAK9722290.1"/>
    <property type="molecule type" value="Genomic_DNA"/>
</dbReference>
<organism evidence="4 5">
    <name type="scientific">Basidiobolus ranarum</name>
    <dbReference type="NCBI Taxonomy" id="34480"/>
    <lineage>
        <taxon>Eukaryota</taxon>
        <taxon>Fungi</taxon>
        <taxon>Fungi incertae sedis</taxon>
        <taxon>Zoopagomycota</taxon>
        <taxon>Entomophthoromycotina</taxon>
        <taxon>Basidiobolomycetes</taxon>
        <taxon>Basidiobolales</taxon>
        <taxon>Basidiobolaceae</taxon>
        <taxon>Basidiobolus</taxon>
    </lineage>
</organism>